<dbReference type="GO" id="GO:0044550">
    <property type="term" value="P:secondary metabolite biosynthetic process"/>
    <property type="evidence" value="ECO:0007669"/>
    <property type="project" value="TreeGrafter"/>
</dbReference>
<dbReference type="EMBL" id="QOQW01000012">
    <property type="protein sequence ID" value="RCK79569.1"/>
    <property type="molecule type" value="Genomic_DNA"/>
</dbReference>
<evidence type="ECO:0000256" key="1">
    <source>
        <dbReference type="ARBA" id="ARBA00005194"/>
    </source>
</evidence>
<dbReference type="SUPFAM" id="SSF53901">
    <property type="entry name" value="Thiolase-like"/>
    <property type="match status" value="1"/>
</dbReference>
<evidence type="ECO:0000256" key="2">
    <source>
        <dbReference type="ARBA" id="ARBA00008642"/>
    </source>
</evidence>
<dbReference type="FunFam" id="3.40.47.10:FF:000004">
    <property type="entry name" value="3-oxoacyl-[acyl-carrier-protein] synthase 3"/>
    <property type="match status" value="1"/>
</dbReference>
<comment type="domain">
    <text evidence="12">The last Arg residue of the ACP-binding site is essential for the weak association between ACP/AcpP and FabH.</text>
</comment>
<dbReference type="Pfam" id="PF08541">
    <property type="entry name" value="ACP_syn_III_C"/>
    <property type="match status" value="1"/>
</dbReference>
<dbReference type="Proteomes" id="UP000252355">
    <property type="component" value="Unassembled WGS sequence"/>
</dbReference>
<keyword evidence="13" id="KW-1133">Transmembrane helix</keyword>
<dbReference type="CDD" id="cd00830">
    <property type="entry name" value="KAS_III"/>
    <property type="match status" value="1"/>
</dbReference>
<dbReference type="NCBIfam" id="TIGR00747">
    <property type="entry name" value="fabH"/>
    <property type="match status" value="1"/>
</dbReference>
<evidence type="ECO:0000256" key="7">
    <source>
        <dbReference type="ARBA" id="ARBA00022832"/>
    </source>
</evidence>
<feature type="domain" description="Beta-ketoacyl-[acyl-carrier-protein] synthase III C-terminal" evidence="14">
    <location>
        <begin position="241"/>
        <end position="330"/>
    </location>
</feature>
<keyword evidence="4 12" id="KW-0963">Cytoplasm</keyword>
<evidence type="ECO:0000256" key="8">
    <source>
        <dbReference type="ARBA" id="ARBA00023098"/>
    </source>
</evidence>
<keyword evidence="7 12" id="KW-0276">Fatty acid metabolism</keyword>
<comment type="similarity">
    <text evidence="2 12">Belongs to the thiolase-like superfamily. FabH family.</text>
</comment>
<keyword evidence="12" id="KW-0511">Multifunctional enzyme</keyword>
<keyword evidence="13" id="KW-0472">Membrane</keyword>
<keyword evidence="6 12" id="KW-0808">Transferase</keyword>
<evidence type="ECO:0000256" key="6">
    <source>
        <dbReference type="ARBA" id="ARBA00022679"/>
    </source>
</evidence>
<dbReference type="NCBIfam" id="NF006829">
    <property type="entry name" value="PRK09352.1"/>
    <property type="match status" value="1"/>
</dbReference>
<dbReference type="PANTHER" id="PTHR34069">
    <property type="entry name" value="3-OXOACYL-[ACYL-CARRIER-PROTEIN] SYNTHASE 3"/>
    <property type="match status" value="1"/>
</dbReference>
<gene>
    <name evidence="12" type="primary">fabH</name>
    <name evidence="16" type="ORF">OZSIB_4323</name>
</gene>
<feature type="domain" description="Beta-ketoacyl-[acyl-carrier-protein] synthase III N-terminal" evidence="15">
    <location>
        <begin position="110"/>
        <end position="189"/>
    </location>
</feature>
<comment type="pathway">
    <text evidence="1 12">Lipid metabolism; fatty acid biosynthesis.</text>
</comment>
<comment type="function">
    <text evidence="12">Catalyzes the condensation reaction of fatty acid synthesis by the addition to an acyl acceptor of two carbons from malonyl-ACP. Catalyzes the first condensation reaction which initiates fatty acid synthesis and may therefore play a role in governing the total rate of fatty acid production. Possesses both acetoacetyl-ACP synthase and acetyl transacylase activities. Its substrate specificity determines the biosynthesis of branched-chain and/or straight-chain of fatty acids.</text>
</comment>
<evidence type="ECO:0000259" key="15">
    <source>
        <dbReference type="Pfam" id="PF08545"/>
    </source>
</evidence>
<evidence type="ECO:0000256" key="9">
    <source>
        <dbReference type="ARBA" id="ARBA00023160"/>
    </source>
</evidence>
<feature type="active site" evidence="12">
    <location>
        <position position="287"/>
    </location>
</feature>
<comment type="catalytic activity">
    <reaction evidence="11">
        <text>malonyl-[ACP] + acetyl-CoA + H(+) = 3-oxobutanoyl-[ACP] + CO2 + CoA</text>
        <dbReference type="Rhea" id="RHEA:12080"/>
        <dbReference type="Rhea" id="RHEA-COMP:9623"/>
        <dbReference type="Rhea" id="RHEA-COMP:9625"/>
        <dbReference type="ChEBI" id="CHEBI:15378"/>
        <dbReference type="ChEBI" id="CHEBI:16526"/>
        <dbReference type="ChEBI" id="CHEBI:57287"/>
        <dbReference type="ChEBI" id="CHEBI:57288"/>
        <dbReference type="ChEBI" id="CHEBI:78449"/>
        <dbReference type="ChEBI" id="CHEBI:78450"/>
        <dbReference type="EC" id="2.3.1.180"/>
    </reaction>
    <physiologicalReaction direction="left-to-right" evidence="11">
        <dbReference type="Rhea" id="RHEA:12081"/>
    </physiologicalReaction>
</comment>
<dbReference type="EC" id="2.3.1.180" evidence="3 12"/>
<evidence type="ECO:0000256" key="10">
    <source>
        <dbReference type="ARBA" id="ARBA00023315"/>
    </source>
</evidence>
<dbReference type="GO" id="GO:0033818">
    <property type="term" value="F:beta-ketoacyl-acyl-carrier-protein synthase III activity"/>
    <property type="evidence" value="ECO:0007669"/>
    <property type="project" value="UniProtKB-UniRule"/>
</dbReference>
<dbReference type="AlphaFoldDB" id="A0A367ZP90"/>
<evidence type="ECO:0000259" key="14">
    <source>
        <dbReference type="Pfam" id="PF08541"/>
    </source>
</evidence>
<dbReference type="InterPro" id="IPR016039">
    <property type="entry name" value="Thiolase-like"/>
</dbReference>
<dbReference type="InterPro" id="IPR013747">
    <property type="entry name" value="ACP_syn_III_C"/>
</dbReference>
<dbReference type="GO" id="GO:0005737">
    <property type="term" value="C:cytoplasm"/>
    <property type="evidence" value="ECO:0007669"/>
    <property type="project" value="UniProtKB-SubCell"/>
</dbReference>
<evidence type="ECO:0000256" key="12">
    <source>
        <dbReference type="HAMAP-Rule" id="MF_01815"/>
    </source>
</evidence>
<dbReference type="InterPro" id="IPR004655">
    <property type="entry name" value="FabH"/>
</dbReference>
<evidence type="ECO:0000256" key="5">
    <source>
        <dbReference type="ARBA" id="ARBA00022516"/>
    </source>
</evidence>
<dbReference type="GO" id="GO:0004315">
    <property type="term" value="F:3-oxoacyl-[acyl-carrier-protein] synthase activity"/>
    <property type="evidence" value="ECO:0007669"/>
    <property type="project" value="InterPro"/>
</dbReference>
<reference evidence="16 17" key="1">
    <citation type="submission" date="2018-05" db="EMBL/GenBank/DDBJ databases">
        <title>A metagenomic window into the 2 km-deep terrestrial subsurface aquifer revealed taxonomically and functionally diverse microbial community comprising novel uncultured bacterial lineages.</title>
        <authorList>
            <person name="Kadnikov V.V."/>
            <person name="Mardanov A.V."/>
            <person name="Beletsky A.V."/>
            <person name="Banks D."/>
            <person name="Pimenov N.V."/>
            <person name="Frank Y.A."/>
            <person name="Karnachuk O.V."/>
            <person name="Ravin N.V."/>
        </authorList>
    </citation>
    <scope>NUCLEOTIDE SEQUENCE [LARGE SCALE GENOMIC DNA]</scope>
    <source>
        <strain evidence="16">BY5</strain>
    </source>
</reference>
<sequence length="339" mass="36564">MRQLRSSTIIGTGMFLPEKRLTNFDLEKMVDTSDEWIVTRSGIRERRIVEPHQKLSDIALPAAQMALRNSGVAPEKINAVILATFTADRPISATACVLQHKLGCVNAAAMDIEVACSGFVYATAIAHQFVATGAMDYVLVIGADILSKVLDFTDRNTCVLFGDGAGAVVVGPATRDGEGIFDTYLGADGSGSEHIKIPAGGSELPTSAETVAKRLHYVQINGKEVFKFSTRIVGDMIEKVLTRNQLTLDDVALIIPHQANIRIIESAANRFNCPMDKFFTNLDKYGNTVAGTIPICLHEALEQKRIKPGDLVLLVGFGGGLTYGLVALRWGSYQLPAAV</sequence>
<dbReference type="PANTHER" id="PTHR34069:SF2">
    <property type="entry name" value="BETA-KETOACYL-[ACYL-CARRIER-PROTEIN] SYNTHASE III"/>
    <property type="match status" value="1"/>
</dbReference>
<organism evidence="16 17">
    <name type="scientific">Candidatus Ozemobacter sibiricus</name>
    <dbReference type="NCBI Taxonomy" id="2268124"/>
    <lineage>
        <taxon>Bacteria</taxon>
        <taxon>Candidatus Ozemobacteria</taxon>
        <taxon>Candidatus Ozemobacterales</taxon>
        <taxon>Candidatus Ozemobacteraceae</taxon>
        <taxon>Candidatus Ozemobacter</taxon>
    </lineage>
</organism>
<accession>A0A367ZP90</accession>
<keyword evidence="9 12" id="KW-0275">Fatty acid biosynthesis</keyword>
<keyword evidence="5 12" id="KW-0444">Lipid biosynthesis</keyword>
<proteinExistence type="inferred from homology"/>
<comment type="caution">
    <text evidence="16">The sequence shown here is derived from an EMBL/GenBank/DDBJ whole genome shotgun (WGS) entry which is preliminary data.</text>
</comment>
<feature type="active site" evidence="12">
    <location>
        <position position="257"/>
    </location>
</feature>
<evidence type="ECO:0000256" key="11">
    <source>
        <dbReference type="ARBA" id="ARBA00051096"/>
    </source>
</evidence>
<dbReference type="HAMAP" id="MF_01815">
    <property type="entry name" value="FabH"/>
    <property type="match status" value="1"/>
</dbReference>
<feature type="region of interest" description="ACP-binding" evidence="12">
    <location>
        <begin position="258"/>
        <end position="262"/>
    </location>
</feature>
<evidence type="ECO:0000256" key="13">
    <source>
        <dbReference type="SAM" id="Phobius"/>
    </source>
</evidence>
<protein>
    <recommendedName>
        <fullName evidence="3 12">Beta-ketoacyl-[acyl-carrier-protein] synthase III</fullName>
        <shortName evidence="12">Beta-ketoacyl-ACP synthase III</shortName>
        <shortName evidence="12">KAS III</shortName>
        <ecNumber evidence="3 12">2.3.1.180</ecNumber>
    </recommendedName>
    <alternativeName>
        <fullName evidence="12">3-oxoacyl-[acyl-carrier-protein] synthase 3</fullName>
    </alternativeName>
    <alternativeName>
        <fullName evidence="12">3-oxoacyl-[acyl-carrier-protein] synthase III</fullName>
    </alternativeName>
</protein>
<keyword evidence="13" id="KW-0812">Transmembrane</keyword>
<evidence type="ECO:0000256" key="4">
    <source>
        <dbReference type="ARBA" id="ARBA00022490"/>
    </source>
</evidence>
<dbReference type="GO" id="GO:0006633">
    <property type="term" value="P:fatty acid biosynthetic process"/>
    <property type="evidence" value="ECO:0007669"/>
    <property type="project" value="UniProtKB-UniRule"/>
</dbReference>
<feature type="transmembrane region" description="Helical" evidence="13">
    <location>
        <begin position="311"/>
        <end position="330"/>
    </location>
</feature>
<evidence type="ECO:0000313" key="16">
    <source>
        <dbReference type="EMBL" id="RCK79569.1"/>
    </source>
</evidence>
<comment type="subunit">
    <text evidence="12">Homodimer.</text>
</comment>
<keyword evidence="10 12" id="KW-0012">Acyltransferase</keyword>
<comment type="subcellular location">
    <subcellularLocation>
        <location evidence="12">Cytoplasm</location>
    </subcellularLocation>
</comment>
<evidence type="ECO:0000256" key="3">
    <source>
        <dbReference type="ARBA" id="ARBA00012333"/>
    </source>
</evidence>
<feature type="active site" evidence="12">
    <location>
        <position position="116"/>
    </location>
</feature>
<dbReference type="InterPro" id="IPR013751">
    <property type="entry name" value="ACP_syn_III_N"/>
</dbReference>
<dbReference type="Gene3D" id="3.40.47.10">
    <property type="match status" value="1"/>
</dbReference>
<dbReference type="Pfam" id="PF08545">
    <property type="entry name" value="ACP_syn_III"/>
    <property type="match status" value="1"/>
</dbReference>
<dbReference type="UniPathway" id="UPA00094"/>
<evidence type="ECO:0000313" key="17">
    <source>
        <dbReference type="Proteomes" id="UP000252355"/>
    </source>
</evidence>
<name>A0A367ZP90_9BACT</name>
<keyword evidence="8 12" id="KW-0443">Lipid metabolism</keyword>